<name>A0ABQ9BIE9_9ROSI</name>
<gene>
    <name evidence="1" type="ORF">OIU77_031250</name>
</gene>
<dbReference type="EMBL" id="JAPFFI010000009">
    <property type="protein sequence ID" value="KAJ6382785.1"/>
    <property type="molecule type" value="Genomic_DNA"/>
</dbReference>
<keyword evidence="2" id="KW-1185">Reference proteome</keyword>
<protein>
    <submittedName>
        <fullName evidence="1">Uncharacterized protein</fullName>
    </submittedName>
</protein>
<proteinExistence type="predicted"/>
<sequence length="118" mass="12686">MTEKTAIAAGTNIGLNITITGVATTTAITVPVRVNPDHTNRAAPIVPAVINFTALREVDCPEDGSYLDMGLDSSETTPFGELHAAMTRKIRNVFPPLLTMMLSCLKLSEFRVKIGREG</sequence>
<evidence type="ECO:0000313" key="2">
    <source>
        <dbReference type="Proteomes" id="UP001141253"/>
    </source>
</evidence>
<reference evidence="1" key="2">
    <citation type="journal article" date="2023" name="Int. J. Mol. Sci.">
        <title>De Novo Assembly and Annotation of 11 Diverse Shrub Willow (Salix) Genomes Reveals Novel Gene Organization in Sex-Linked Regions.</title>
        <authorList>
            <person name="Hyden B."/>
            <person name="Feng K."/>
            <person name="Yates T.B."/>
            <person name="Jawdy S."/>
            <person name="Cereghino C."/>
            <person name="Smart L.B."/>
            <person name="Muchero W."/>
        </authorList>
    </citation>
    <scope>NUCLEOTIDE SEQUENCE</scope>
    <source>
        <tissue evidence="1">Shoot tip</tissue>
    </source>
</reference>
<reference evidence="1" key="1">
    <citation type="submission" date="2022-10" db="EMBL/GenBank/DDBJ databases">
        <authorList>
            <person name="Hyden B.L."/>
            <person name="Feng K."/>
            <person name="Yates T."/>
            <person name="Jawdy S."/>
            <person name="Smart L.B."/>
            <person name="Muchero W."/>
        </authorList>
    </citation>
    <scope>NUCLEOTIDE SEQUENCE</scope>
    <source>
        <tissue evidence="1">Shoot tip</tissue>
    </source>
</reference>
<evidence type="ECO:0000313" key="1">
    <source>
        <dbReference type="EMBL" id="KAJ6382785.1"/>
    </source>
</evidence>
<accession>A0ABQ9BIE9</accession>
<comment type="caution">
    <text evidence="1">The sequence shown here is derived from an EMBL/GenBank/DDBJ whole genome shotgun (WGS) entry which is preliminary data.</text>
</comment>
<dbReference type="Proteomes" id="UP001141253">
    <property type="component" value="Chromosome 6"/>
</dbReference>
<organism evidence="1 2">
    <name type="scientific">Salix suchowensis</name>
    <dbReference type="NCBI Taxonomy" id="1278906"/>
    <lineage>
        <taxon>Eukaryota</taxon>
        <taxon>Viridiplantae</taxon>
        <taxon>Streptophyta</taxon>
        <taxon>Embryophyta</taxon>
        <taxon>Tracheophyta</taxon>
        <taxon>Spermatophyta</taxon>
        <taxon>Magnoliopsida</taxon>
        <taxon>eudicotyledons</taxon>
        <taxon>Gunneridae</taxon>
        <taxon>Pentapetalae</taxon>
        <taxon>rosids</taxon>
        <taxon>fabids</taxon>
        <taxon>Malpighiales</taxon>
        <taxon>Salicaceae</taxon>
        <taxon>Saliceae</taxon>
        <taxon>Salix</taxon>
    </lineage>
</organism>